<dbReference type="KEGG" id="mez:Mtc_1407"/>
<evidence type="ECO:0000313" key="2">
    <source>
        <dbReference type="EMBL" id="AFD00161.1"/>
    </source>
</evidence>
<keyword evidence="3" id="KW-1185">Reference proteome</keyword>
<dbReference type="HOGENOM" id="CLU_041441_5_0_2"/>
<dbReference type="InterPro" id="IPR004843">
    <property type="entry name" value="Calcineurin-like_PHP"/>
</dbReference>
<name>H8I4I2_METCZ</name>
<dbReference type="RefSeq" id="WP_014405998.1">
    <property type="nucleotide sequence ID" value="NC_017034.1"/>
</dbReference>
<dbReference type="OrthoDB" id="50367at2157"/>
<dbReference type="EMBL" id="CP003243">
    <property type="protein sequence ID" value="AFD00161.1"/>
    <property type="molecule type" value="Genomic_DNA"/>
</dbReference>
<evidence type="ECO:0000313" key="3">
    <source>
        <dbReference type="Proteomes" id="UP000005233"/>
    </source>
</evidence>
<dbReference type="GO" id="GO:0016787">
    <property type="term" value="F:hydrolase activity"/>
    <property type="evidence" value="ECO:0007669"/>
    <property type="project" value="InterPro"/>
</dbReference>
<gene>
    <name evidence="2" type="ordered locus">Mtc_1407</name>
</gene>
<accession>H8I4I2</accession>
<dbReference type="Proteomes" id="UP000005233">
    <property type="component" value="Chromosome"/>
</dbReference>
<proteinExistence type="predicted"/>
<dbReference type="InterPro" id="IPR029052">
    <property type="entry name" value="Metallo-depent_PP-like"/>
</dbReference>
<reference evidence="2 3" key="1">
    <citation type="journal article" date="2012" name="J. Bacteriol.">
        <title>Complete genome sequence of a thermophilic methanogen, Methanocella conradii HZ254, isolated from Chinese rice field soil.</title>
        <authorList>
            <person name="Lu Z."/>
            <person name="Lu Y."/>
        </authorList>
    </citation>
    <scope>NUCLEOTIDE SEQUENCE [LARGE SCALE GENOMIC DNA]</scope>
    <source>
        <strain evidence="3">DSM 24694 / JCM 17849 / CGMCC 1.5162 / HZ254</strain>
    </source>
</reference>
<evidence type="ECO:0000259" key="1">
    <source>
        <dbReference type="Pfam" id="PF00149"/>
    </source>
</evidence>
<dbReference type="STRING" id="1041930.Mtc_1407"/>
<dbReference type="PANTHER" id="PTHR37523">
    <property type="entry name" value="METALLOPHOSPHOESTERASE"/>
    <property type="match status" value="1"/>
</dbReference>
<dbReference type="SUPFAM" id="SSF56300">
    <property type="entry name" value="Metallo-dependent phosphatases"/>
    <property type="match status" value="1"/>
</dbReference>
<dbReference type="eggNOG" id="arCOG01145">
    <property type="taxonomic scope" value="Archaea"/>
</dbReference>
<sequence>MRFLAVTDFHSVYDLVPEILGKAGAVDGTLLAGDLTEFGPSEKAKELIDMLPRPILAVPGNCDPRDIVDLLRREDANLHENKIRLGGVTFIGVGGSNPTPFGTPFELQEAEIKSALERLLNDVKGPAILISHAPPKGCRDRIPSGAHVGSEAIAQMGSRFKAIVCGHIHEDRGVSRMGETIVVNPGVASAGNAALLEADESGNVKVELI</sequence>
<dbReference type="GeneID" id="11971537"/>
<feature type="domain" description="Calcineurin-like phosphoesterase" evidence="1">
    <location>
        <begin position="1"/>
        <end position="170"/>
    </location>
</feature>
<dbReference type="AlphaFoldDB" id="H8I4I2"/>
<dbReference type="Pfam" id="PF00149">
    <property type="entry name" value="Metallophos"/>
    <property type="match status" value="1"/>
</dbReference>
<dbReference type="Gene3D" id="3.60.21.10">
    <property type="match status" value="1"/>
</dbReference>
<organism evidence="2 3">
    <name type="scientific">Methanocella conradii (strain DSM 24694 / JCM 17849 / CGMCC 1.5162 / HZ254)</name>
    <dbReference type="NCBI Taxonomy" id="1041930"/>
    <lineage>
        <taxon>Archaea</taxon>
        <taxon>Methanobacteriati</taxon>
        <taxon>Methanobacteriota</taxon>
        <taxon>Stenosarchaea group</taxon>
        <taxon>Methanomicrobia</taxon>
        <taxon>Methanocellales</taxon>
        <taxon>Methanocellaceae</taxon>
        <taxon>Methanocella</taxon>
    </lineage>
</organism>
<protein>
    <submittedName>
        <fullName evidence="2">Phosphoesterase</fullName>
    </submittedName>
</protein>
<dbReference type="PANTHER" id="PTHR37523:SF1">
    <property type="entry name" value="CALCINEURIN-LIKE PHOSPHOESTERASE DOMAIN-CONTAINING PROTEIN"/>
    <property type="match status" value="1"/>
</dbReference>